<dbReference type="InterPro" id="IPR001005">
    <property type="entry name" value="SANT/Myb"/>
</dbReference>
<dbReference type="STRING" id="57577.A0A2K3PF59"/>
<evidence type="ECO:0000256" key="1">
    <source>
        <dbReference type="ARBA" id="ARBA00004123"/>
    </source>
</evidence>
<reference evidence="6 7" key="1">
    <citation type="journal article" date="2014" name="Am. J. Bot.">
        <title>Genome assembly and annotation for red clover (Trifolium pratense; Fabaceae).</title>
        <authorList>
            <person name="Istvanek J."/>
            <person name="Jaros M."/>
            <person name="Krenek A."/>
            <person name="Repkova J."/>
        </authorList>
    </citation>
    <scope>NUCLEOTIDE SEQUENCE [LARGE SCALE GENOMIC DNA]</scope>
    <source>
        <strain evidence="7">cv. Tatra</strain>
        <tissue evidence="6">Young leaves</tissue>
    </source>
</reference>
<evidence type="ECO:0000259" key="5">
    <source>
        <dbReference type="SMART" id="SM00717"/>
    </source>
</evidence>
<gene>
    <name evidence="6" type="ORF">L195_g010602</name>
</gene>
<evidence type="ECO:0000256" key="2">
    <source>
        <dbReference type="ARBA" id="ARBA00023015"/>
    </source>
</evidence>
<dbReference type="Gene3D" id="1.10.10.60">
    <property type="entry name" value="Homeodomain-like"/>
    <property type="match status" value="1"/>
</dbReference>
<feature type="domain" description="Myb-like" evidence="5">
    <location>
        <begin position="8"/>
        <end position="61"/>
    </location>
</feature>
<evidence type="ECO:0000313" key="6">
    <source>
        <dbReference type="EMBL" id="PNY13933.1"/>
    </source>
</evidence>
<proteinExistence type="predicted"/>
<evidence type="ECO:0000313" key="7">
    <source>
        <dbReference type="Proteomes" id="UP000236291"/>
    </source>
</evidence>
<accession>A0A2K3PF59</accession>
<comment type="caution">
    <text evidence="6">The sequence shown here is derived from an EMBL/GenBank/DDBJ whole genome shotgun (WGS) entry which is preliminary data.</text>
</comment>
<dbReference type="SUPFAM" id="SSF46689">
    <property type="entry name" value="Homeodomain-like"/>
    <property type="match status" value="1"/>
</dbReference>
<keyword evidence="3" id="KW-0804">Transcription</keyword>
<dbReference type="SMART" id="SM00717">
    <property type="entry name" value="SANT"/>
    <property type="match status" value="1"/>
</dbReference>
<dbReference type="PANTHER" id="PTHR43952:SF45">
    <property type="entry name" value="PROTEIN RADIALIS-LIKE 4"/>
    <property type="match status" value="1"/>
</dbReference>
<dbReference type="InterPro" id="IPR009057">
    <property type="entry name" value="Homeodomain-like_sf"/>
</dbReference>
<keyword evidence="2" id="KW-0805">Transcription regulation</keyword>
<dbReference type="GO" id="GO:0003700">
    <property type="term" value="F:DNA-binding transcription factor activity"/>
    <property type="evidence" value="ECO:0007669"/>
    <property type="project" value="InterPro"/>
</dbReference>
<dbReference type="Proteomes" id="UP000236291">
    <property type="component" value="Unassembled WGS sequence"/>
</dbReference>
<dbReference type="EMBL" id="ASHM01006453">
    <property type="protein sequence ID" value="PNY13933.1"/>
    <property type="molecule type" value="Genomic_DNA"/>
</dbReference>
<name>A0A2K3PF59_TRIPR</name>
<reference evidence="6 7" key="2">
    <citation type="journal article" date="2017" name="Front. Plant Sci.">
        <title>Gene Classification and Mining of Molecular Markers Useful in Red Clover (Trifolium pratense) Breeding.</title>
        <authorList>
            <person name="Istvanek J."/>
            <person name="Dluhosova J."/>
            <person name="Dluhos P."/>
            <person name="Patkova L."/>
            <person name="Nedelnik J."/>
            <person name="Repkova J."/>
        </authorList>
    </citation>
    <scope>NUCLEOTIDE SEQUENCE [LARGE SCALE GENOMIC DNA]</scope>
    <source>
        <strain evidence="7">cv. Tatra</strain>
        <tissue evidence="6">Young leaves</tissue>
    </source>
</reference>
<dbReference type="AlphaFoldDB" id="A0A2K3PF59"/>
<dbReference type="PANTHER" id="PTHR43952">
    <property type="entry name" value="MYB FAMILY TRANSCRIPTION FACTOR-RELATED"/>
    <property type="match status" value="1"/>
</dbReference>
<organism evidence="6 7">
    <name type="scientific">Trifolium pratense</name>
    <name type="common">Red clover</name>
    <dbReference type="NCBI Taxonomy" id="57577"/>
    <lineage>
        <taxon>Eukaryota</taxon>
        <taxon>Viridiplantae</taxon>
        <taxon>Streptophyta</taxon>
        <taxon>Embryophyta</taxon>
        <taxon>Tracheophyta</taxon>
        <taxon>Spermatophyta</taxon>
        <taxon>Magnoliopsida</taxon>
        <taxon>eudicotyledons</taxon>
        <taxon>Gunneridae</taxon>
        <taxon>Pentapetalae</taxon>
        <taxon>rosids</taxon>
        <taxon>fabids</taxon>
        <taxon>Fabales</taxon>
        <taxon>Fabaceae</taxon>
        <taxon>Papilionoideae</taxon>
        <taxon>50 kb inversion clade</taxon>
        <taxon>NPAAA clade</taxon>
        <taxon>Hologalegina</taxon>
        <taxon>IRL clade</taxon>
        <taxon>Trifolieae</taxon>
        <taxon>Trifolium</taxon>
    </lineage>
</organism>
<sequence length="97" mass="11030">MDDMVARSFCEWSWKENKLFELALAMVDEKHPERWEVVAAMVGGEKSAGEVQQHYVILLEDLHVIESGKLDYKLGEIQPSALVESKESLILSSHDDN</sequence>
<dbReference type="InterPro" id="IPR044636">
    <property type="entry name" value="RADIALIS-like"/>
</dbReference>
<comment type="subcellular location">
    <subcellularLocation>
        <location evidence="1">Nucleus</location>
    </subcellularLocation>
</comment>
<dbReference type="GO" id="GO:0005634">
    <property type="term" value="C:nucleus"/>
    <property type="evidence" value="ECO:0007669"/>
    <property type="project" value="UniProtKB-SubCell"/>
</dbReference>
<keyword evidence="4" id="KW-0539">Nucleus</keyword>
<protein>
    <submittedName>
        <fullName evidence="6">Protein RADIALIS-like 6-like</fullName>
    </submittedName>
</protein>
<dbReference type="FunFam" id="1.10.10.60:FF:000154">
    <property type="entry name" value="Transcription factor SRM1"/>
    <property type="match status" value="1"/>
</dbReference>
<evidence type="ECO:0000256" key="3">
    <source>
        <dbReference type="ARBA" id="ARBA00023163"/>
    </source>
</evidence>
<evidence type="ECO:0000256" key="4">
    <source>
        <dbReference type="ARBA" id="ARBA00023242"/>
    </source>
</evidence>